<dbReference type="EMBL" id="CAJVPY010010919">
    <property type="protein sequence ID" value="CAG8722881.1"/>
    <property type="molecule type" value="Genomic_DNA"/>
</dbReference>
<dbReference type="AlphaFoldDB" id="A0A9N9I7L2"/>
<evidence type="ECO:0000313" key="2">
    <source>
        <dbReference type="EMBL" id="CAG8722881.1"/>
    </source>
</evidence>
<comment type="caution">
    <text evidence="2">The sequence shown here is derived from an EMBL/GenBank/DDBJ whole genome shotgun (WGS) entry which is preliminary data.</text>
</comment>
<reference evidence="2" key="1">
    <citation type="submission" date="2021-06" db="EMBL/GenBank/DDBJ databases">
        <authorList>
            <person name="Kallberg Y."/>
            <person name="Tangrot J."/>
            <person name="Rosling A."/>
        </authorList>
    </citation>
    <scope>NUCLEOTIDE SEQUENCE</scope>
    <source>
        <strain evidence="2">MA453B</strain>
    </source>
</reference>
<evidence type="ECO:0000256" key="1">
    <source>
        <dbReference type="SAM" id="Phobius"/>
    </source>
</evidence>
<organism evidence="2 3">
    <name type="scientific">Dentiscutata erythropus</name>
    <dbReference type="NCBI Taxonomy" id="1348616"/>
    <lineage>
        <taxon>Eukaryota</taxon>
        <taxon>Fungi</taxon>
        <taxon>Fungi incertae sedis</taxon>
        <taxon>Mucoromycota</taxon>
        <taxon>Glomeromycotina</taxon>
        <taxon>Glomeromycetes</taxon>
        <taxon>Diversisporales</taxon>
        <taxon>Gigasporaceae</taxon>
        <taxon>Dentiscutata</taxon>
    </lineage>
</organism>
<dbReference type="OrthoDB" id="10404871at2759"/>
<name>A0A9N9I7L2_9GLOM</name>
<keyword evidence="3" id="KW-1185">Reference proteome</keyword>
<proteinExistence type="predicted"/>
<gene>
    <name evidence="2" type="ORF">DERYTH_LOCUS14464</name>
</gene>
<keyword evidence="1" id="KW-1133">Transmembrane helix</keyword>
<sequence length="95" mass="11259">MAVDLEDKEPVWLQIIKMIFCWYIWERFFDCIKGCCCCFKSDDDKDKDNSFLKSIMTTGAFMIPGIIYALVHIFKWLELTDKYDKLKEENIGNKA</sequence>
<dbReference type="Proteomes" id="UP000789405">
    <property type="component" value="Unassembled WGS sequence"/>
</dbReference>
<keyword evidence="1" id="KW-0472">Membrane</keyword>
<keyword evidence="1" id="KW-0812">Transmembrane</keyword>
<feature type="transmembrane region" description="Helical" evidence="1">
    <location>
        <begin position="55"/>
        <end position="77"/>
    </location>
</feature>
<accession>A0A9N9I7L2</accession>
<evidence type="ECO:0000313" key="3">
    <source>
        <dbReference type="Proteomes" id="UP000789405"/>
    </source>
</evidence>
<protein>
    <submittedName>
        <fullName evidence="2">11154_t:CDS:1</fullName>
    </submittedName>
</protein>